<name>A0A7W3P5E3_9ACTN</name>
<keyword evidence="1" id="KW-1133">Transmembrane helix</keyword>
<protein>
    <submittedName>
        <fullName evidence="2">ABC-type Na+ efflux pump permease subunit</fullName>
    </submittedName>
</protein>
<evidence type="ECO:0000256" key="1">
    <source>
        <dbReference type="SAM" id="Phobius"/>
    </source>
</evidence>
<dbReference type="RefSeq" id="WP_182559346.1">
    <property type="nucleotide sequence ID" value="NZ_JACGWT010000002.1"/>
</dbReference>
<keyword evidence="1" id="KW-0812">Transmembrane</keyword>
<keyword evidence="1" id="KW-0472">Membrane</keyword>
<dbReference type="EMBL" id="JACGWT010000002">
    <property type="protein sequence ID" value="MBA8793782.1"/>
    <property type="molecule type" value="Genomic_DNA"/>
</dbReference>
<keyword evidence="3" id="KW-1185">Reference proteome</keyword>
<dbReference type="AlphaFoldDB" id="A0A7W3P5E3"/>
<reference evidence="2 3" key="1">
    <citation type="submission" date="2020-07" db="EMBL/GenBank/DDBJ databases">
        <title>Sequencing the genomes of 1000 actinobacteria strains.</title>
        <authorList>
            <person name="Klenk H.-P."/>
        </authorList>
    </citation>
    <scope>NUCLEOTIDE SEQUENCE [LARGE SCALE GENOMIC DNA]</scope>
    <source>
        <strain evidence="2 3">DSM 100723</strain>
    </source>
</reference>
<gene>
    <name evidence="2" type="ORF">FHX74_001387</name>
</gene>
<feature type="transmembrane region" description="Helical" evidence="1">
    <location>
        <begin position="20"/>
        <end position="44"/>
    </location>
</feature>
<feature type="transmembrane region" description="Helical" evidence="1">
    <location>
        <begin position="56"/>
        <end position="80"/>
    </location>
</feature>
<organism evidence="2 3">
    <name type="scientific">Microlunatus kandeliicorticis</name>
    <dbReference type="NCBI Taxonomy" id="1759536"/>
    <lineage>
        <taxon>Bacteria</taxon>
        <taxon>Bacillati</taxon>
        <taxon>Actinomycetota</taxon>
        <taxon>Actinomycetes</taxon>
        <taxon>Propionibacteriales</taxon>
        <taxon>Propionibacteriaceae</taxon>
        <taxon>Microlunatus</taxon>
    </lineage>
</organism>
<proteinExistence type="predicted"/>
<dbReference type="Proteomes" id="UP000523079">
    <property type="component" value="Unassembled WGS sequence"/>
</dbReference>
<sequence length="91" mass="9370">MSATQPVPAQAPADYPGKTLGIVGVVLAFLAPLVGLILSAVALNQSKAVGVKNTPAKVGLIVGIILTVLYIVFWIVYLAVLLPMARTQMGG</sequence>
<comment type="caution">
    <text evidence="2">The sequence shown here is derived from an EMBL/GenBank/DDBJ whole genome shotgun (WGS) entry which is preliminary data.</text>
</comment>
<evidence type="ECO:0000313" key="2">
    <source>
        <dbReference type="EMBL" id="MBA8793782.1"/>
    </source>
</evidence>
<accession>A0A7W3P5E3</accession>
<evidence type="ECO:0000313" key="3">
    <source>
        <dbReference type="Proteomes" id="UP000523079"/>
    </source>
</evidence>